<dbReference type="InterPro" id="IPR001650">
    <property type="entry name" value="Helicase_C-like"/>
</dbReference>
<dbReference type="Proteomes" id="UP000216008">
    <property type="component" value="Unassembled WGS sequence"/>
</dbReference>
<organism evidence="7 8">
    <name type="scientific">Lactobacillus johnsonii</name>
    <dbReference type="NCBI Taxonomy" id="33959"/>
    <lineage>
        <taxon>Bacteria</taxon>
        <taxon>Bacillati</taxon>
        <taxon>Bacillota</taxon>
        <taxon>Bacilli</taxon>
        <taxon>Lactobacillales</taxon>
        <taxon>Lactobacillaceae</taxon>
        <taxon>Lactobacillus</taxon>
    </lineage>
</organism>
<dbReference type="GO" id="GO:0004386">
    <property type="term" value="F:helicase activity"/>
    <property type="evidence" value="ECO:0007669"/>
    <property type="project" value="UniProtKB-KW"/>
</dbReference>
<proteinExistence type="predicted"/>
<evidence type="ECO:0000256" key="4">
    <source>
        <dbReference type="ARBA" id="ARBA00022840"/>
    </source>
</evidence>
<dbReference type="InterPro" id="IPR050474">
    <property type="entry name" value="Hel308_SKI2-like"/>
</dbReference>
<dbReference type="Gene3D" id="3.40.50.300">
    <property type="entry name" value="P-loop containing nucleotide triphosphate hydrolases"/>
    <property type="match status" value="2"/>
</dbReference>
<evidence type="ECO:0000256" key="1">
    <source>
        <dbReference type="ARBA" id="ARBA00022741"/>
    </source>
</evidence>
<dbReference type="AlphaFoldDB" id="A0A267MCK4"/>
<dbReference type="InterPro" id="IPR027417">
    <property type="entry name" value="P-loop_NTPase"/>
</dbReference>
<evidence type="ECO:0000313" key="8">
    <source>
        <dbReference type="Proteomes" id="UP000216008"/>
    </source>
</evidence>
<dbReference type="GO" id="GO:0016787">
    <property type="term" value="F:hydrolase activity"/>
    <property type="evidence" value="ECO:0007669"/>
    <property type="project" value="UniProtKB-KW"/>
</dbReference>
<dbReference type="InterPro" id="IPR014001">
    <property type="entry name" value="Helicase_ATP-bd"/>
</dbReference>
<evidence type="ECO:0000256" key="3">
    <source>
        <dbReference type="ARBA" id="ARBA00022806"/>
    </source>
</evidence>
<evidence type="ECO:0000256" key="2">
    <source>
        <dbReference type="ARBA" id="ARBA00022801"/>
    </source>
</evidence>
<accession>A0A267MCK4</accession>
<dbReference type="RefSeq" id="WP_003671664.1">
    <property type="nucleotide sequence ID" value="NZ_NIBD01000009.1"/>
</dbReference>
<evidence type="ECO:0000313" key="7">
    <source>
        <dbReference type="EMBL" id="PAB56595.1"/>
    </source>
</evidence>
<sequence>MVKKNKSLAEYLYDNLQQNHYLRKLVKQLFTQYAYFLFQAKWSLDKKEKTDLLKFADLLSKAQSNNGSSECKNLALKIITMLQEMYPEDPNVDIVRNTVLSSLKNYLPRENHGYIKINTVDFLWDEVIDNYNKNQRKIPGQENQTFIGDQDKIFNSLENSINSFSAPTSMGKTYLMKKFIEYKVKMGEELNLAITVPSKALITEVRSSLLTDLVDNLSEHSYRIISRAEEYAFDYENRNYIFVMTPERLSNLLLDNGDLRLDYLFIDESQKATEMDDRSIYYYEIIDKVQKWKQKPRITFASPLIPNPDVFLQLIDGSIKNNIRVDESPVTQTKFIIDRYNKELSVYNDQTKKKQHLCEFTENAIPHIVKMITDVMKDKTQSLIYYGSKRDVMSDAIVFSRQFPTIESKELDELAAYISRKINPKYVLVDLVKKGIAFHIGELPIDVRTKIEEAYRKGILRTVFCTSTLLEGVNLPADNIFVTSLGNGKKKLSQLEFLNLIGRVGRLGHSMIGNVFLITGEKEKSHSNLSSYLKYLSKKISKEHLSVEKALKPKQVAAIKKSLSAGDLKLSAVTDKRNYDLLRKISLIYIKELNHNQEGFTRKQFKKKISDDDETEIFTALHSRYPDESQDDVNFSADQSNLLTRAISDEQIKGFPQIFNDENKLNVEETYQFFLKLAHIFNWNLYERKFVHADSDENIQHQTLEDYAKLTLMWISGYSLKQICDYVIAIRERLDFQFLDRLDQSRKLVGNINWDTIAINITMNQLNKLNFVLGKYFLKVSKELSANSIPLDNNWYQYLEYGTSSDLRIWLQQNGYSRESSQYIENKADELIVNGPFGPLISNRIDDANDPDVINETKEIKVNVPEIFN</sequence>
<feature type="domain" description="Helicase C-terminal" evidence="6">
    <location>
        <begin position="378"/>
        <end position="551"/>
    </location>
</feature>
<keyword evidence="4" id="KW-0067">ATP-binding</keyword>
<dbReference type="InterPro" id="IPR011545">
    <property type="entry name" value="DEAD/DEAH_box_helicase_dom"/>
</dbReference>
<keyword evidence="1" id="KW-0547">Nucleotide-binding</keyword>
<dbReference type="PROSITE" id="PS51194">
    <property type="entry name" value="HELICASE_CTER"/>
    <property type="match status" value="1"/>
</dbReference>
<dbReference type="PROSITE" id="PS51192">
    <property type="entry name" value="HELICASE_ATP_BIND_1"/>
    <property type="match status" value="1"/>
</dbReference>
<protein>
    <submittedName>
        <fullName evidence="7">Helicase</fullName>
    </submittedName>
</protein>
<evidence type="ECO:0000259" key="6">
    <source>
        <dbReference type="PROSITE" id="PS51194"/>
    </source>
</evidence>
<reference evidence="7 8" key="1">
    <citation type="submission" date="2017-05" db="EMBL/GenBank/DDBJ databases">
        <title>Lactobacillus johnsonii from commercial turkeys.</title>
        <authorList>
            <person name="Johnson T.J."/>
            <person name="Youmans B."/>
        </authorList>
    </citation>
    <scope>NUCLEOTIDE SEQUENCE [LARGE SCALE GENOMIC DNA]</scope>
    <source>
        <strain evidence="7 8">UMNLJ114</strain>
    </source>
</reference>
<dbReference type="Pfam" id="PF00270">
    <property type="entry name" value="DEAD"/>
    <property type="match status" value="1"/>
</dbReference>
<dbReference type="SUPFAM" id="SSF52540">
    <property type="entry name" value="P-loop containing nucleoside triphosphate hydrolases"/>
    <property type="match status" value="2"/>
</dbReference>
<dbReference type="SMART" id="SM00490">
    <property type="entry name" value="HELICc"/>
    <property type="match status" value="1"/>
</dbReference>
<keyword evidence="2" id="KW-0378">Hydrolase</keyword>
<gene>
    <name evidence="7" type="ORF">A3Q24_01695</name>
</gene>
<dbReference type="PANTHER" id="PTHR47961:SF6">
    <property type="entry name" value="DNA-DIRECTED DNA POLYMERASE"/>
    <property type="match status" value="1"/>
</dbReference>
<dbReference type="EMBL" id="NIBD01000009">
    <property type="protein sequence ID" value="PAB56595.1"/>
    <property type="molecule type" value="Genomic_DNA"/>
</dbReference>
<feature type="domain" description="Helicase ATP-binding" evidence="5">
    <location>
        <begin position="153"/>
        <end position="322"/>
    </location>
</feature>
<comment type="caution">
    <text evidence="7">The sequence shown here is derived from an EMBL/GenBank/DDBJ whole genome shotgun (WGS) entry which is preliminary data.</text>
</comment>
<dbReference type="GO" id="GO:0003676">
    <property type="term" value="F:nucleic acid binding"/>
    <property type="evidence" value="ECO:0007669"/>
    <property type="project" value="InterPro"/>
</dbReference>
<dbReference type="PANTHER" id="PTHR47961">
    <property type="entry name" value="DNA POLYMERASE THETA, PUTATIVE (AFU_ORTHOLOGUE AFUA_1G05260)-RELATED"/>
    <property type="match status" value="1"/>
</dbReference>
<evidence type="ECO:0000259" key="5">
    <source>
        <dbReference type="PROSITE" id="PS51192"/>
    </source>
</evidence>
<dbReference type="GO" id="GO:0005524">
    <property type="term" value="F:ATP binding"/>
    <property type="evidence" value="ECO:0007669"/>
    <property type="project" value="UniProtKB-KW"/>
</dbReference>
<name>A0A267MCK4_LACJH</name>
<keyword evidence="3 7" id="KW-0347">Helicase</keyword>